<keyword evidence="2" id="KW-1185">Reference proteome</keyword>
<evidence type="ECO:0000313" key="2">
    <source>
        <dbReference type="Proteomes" id="UP001054837"/>
    </source>
</evidence>
<dbReference type="Proteomes" id="UP001054837">
    <property type="component" value="Unassembled WGS sequence"/>
</dbReference>
<proteinExistence type="predicted"/>
<dbReference type="EMBL" id="BPLQ01014670">
    <property type="protein sequence ID" value="GIY81940.1"/>
    <property type="molecule type" value="Genomic_DNA"/>
</dbReference>
<comment type="caution">
    <text evidence="1">The sequence shown here is derived from an EMBL/GenBank/DDBJ whole genome shotgun (WGS) entry which is preliminary data.</text>
</comment>
<organism evidence="1 2">
    <name type="scientific">Caerostris darwini</name>
    <dbReference type="NCBI Taxonomy" id="1538125"/>
    <lineage>
        <taxon>Eukaryota</taxon>
        <taxon>Metazoa</taxon>
        <taxon>Ecdysozoa</taxon>
        <taxon>Arthropoda</taxon>
        <taxon>Chelicerata</taxon>
        <taxon>Arachnida</taxon>
        <taxon>Araneae</taxon>
        <taxon>Araneomorphae</taxon>
        <taxon>Entelegynae</taxon>
        <taxon>Araneoidea</taxon>
        <taxon>Araneidae</taxon>
        <taxon>Caerostris</taxon>
    </lineage>
</organism>
<reference evidence="1 2" key="1">
    <citation type="submission" date="2021-06" db="EMBL/GenBank/DDBJ databases">
        <title>Caerostris darwini draft genome.</title>
        <authorList>
            <person name="Kono N."/>
            <person name="Arakawa K."/>
        </authorList>
    </citation>
    <scope>NUCLEOTIDE SEQUENCE [LARGE SCALE GENOMIC DNA]</scope>
</reference>
<name>A0AAV4WGG2_9ARAC</name>
<protein>
    <submittedName>
        <fullName evidence="1">Uncharacterized protein</fullName>
    </submittedName>
</protein>
<sequence length="128" mass="14187">MTLIDKQKGSYPGISFKFIQLLSTTTYHQRVLQQLVSDPSLQLPPPLTPEASFSIPLLIIHGVWAATCLLKSPAICPECCSNYTSMASRPKQRPRKPALIAPKKVAISRPRNGPFVCPSPIHLHKNYP</sequence>
<accession>A0AAV4WGG2</accession>
<dbReference type="AlphaFoldDB" id="A0AAV4WGG2"/>
<evidence type="ECO:0000313" key="1">
    <source>
        <dbReference type="EMBL" id="GIY81940.1"/>
    </source>
</evidence>
<gene>
    <name evidence="1" type="ORF">CDAR_43571</name>
</gene>